<dbReference type="AlphaFoldDB" id="A0A1R3I4J7"/>
<proteinExistence type="predicted"/>
<keyword evidence="3" id="KW-1185">Reference proteome</keyword>
<gene>
    <name evidence="2" type="ORF">COLO4_25119</name>
</gene>
<evidence type="ECO:0000256" key="1">
    <source>
        <dbReference type="SAM" id="MobiDB-lite"/>
    </source>
</evidence>
<name>A0A1R3I4J7_9ROSI</name>
<feature type="region of interest" description="Disordered" evidence="1">
    <location>
        <begin position="18"/>
        <end position="39"/>
    </location>
</feature>
<comment type="caution">
    <text evidence="2">The sequence shown here is derived from an EMBL/GenBank/DDBJ whole genome shotgun (WGS) entry which is preliminary data.</text>
</comment>
<dbReference type="Proteomes" id="UP000187203">
    <property type="component" value="Unassembled WGS sequence"/>
</dbReference>
<protein>
    <submittedName>
        <fullName evidence="2">Uncharacterized protein</fullName>
    </submittedName>
</protein>
<sequence>MAPPHGLAVEVLRSKRNVSVPPEARASAVEEQTGPPPITVIRSLRPERW</sequence>
<evidence type="ECO:0000313" key="2">
    <source>
        <dbReference type="EMBL" id="OMO77503.1"/>
    </source>
</evidence>
<evidence type="ECO:0000313" key="3">
    <source>
        <dbReference type="Proteomes" id="UP000187203"/>
    </source>
</evidence>
<reference evidence="3" key="1">
    <citation type="submission" date="2013-09" db="EMBL/GenBank/DDBJ databases">
        <title>Corchorus olitorius genome sequencing.</title>
        <authorList>
            <person name="Alam M."/>
            <person name="Haque M.S."/>
            <person name="Islam M.S."/>
            <person name="Emdad E.M."/>
            <person name="Islam M.M."/>
            <person name="Ahmed B."/>
            <person name="Halim A."/>
            <person name="Hossen Q.M.M."/>
            <person name="Hossain M.Z."/>
            <person name="Ahmed R."/>
            <person name="Khan M.M."/>
            <person name="Islam R."/>
            <person name="Rashid M.M."/>
            <person name="Khan S.A."/>
            <person name="Rahman M.S."/>
            <person name="Alam M."/>
            <person name="Yahiya A.S."/>
            <person name="Khan M.S."/>
            <person name="Azam M.S."/>
            <person name="Haque T."/>
            <person name="Lashkar M.Z.H."/>
            <person name="Akhand A.I."/>
            <person name="Morshed G."/>
            <person name="Roy S."/>
            <person name="Uddin K.S."/>
            <person name="Rabeya T."/>
            <person name="Hossain A.S."/>
            <person name="Chowdhury A."/>
            <person name="Snigdha A.R."/>
            <person name="Mortoza M.S."/>
            <person name="Matin S.A."/>
            <person name="Hoque S.M.E."/>
            <person name="Islam M.K."/>
            <person name="Roy D.K."/>
            <person name="Haider R."/>
            <person name="Moosa M.M."/>
            <person name="Elias S.M."/>
            <person name="Hasan A.M."/>
            <person name="Jahan S."/>
            <person name="Shafiuddin M."/>
            <person name="Mahmood N."/>
            <person name="Shommy N.S."/>
        </authorList>
    </citation>
    <scope>NUCLEOTIDE SEQUENCE [LARGE SCALE GENOMIC DNA]</scope>
    <source>
        <strain evidence="3">cv. O-4</strain>
    </source>
</reference>
<organism evidence="2 3">
    <name type="scientific">Corchorus olitorius</name>
    <dbReference type="NCBI Taxonomy" id="93759"/>
    <lineage>
        <taxon>Eukaryota</taxon>
        <taxon>Viridiplantae</taxon>
        <taxon>Streptophyta</taxon>
        <taxon>Embryophyta</taxon>
        <taxon>Tracheophyta</taxon>
        <taxon>Spermatophyta</taxon>
        <taxon>Magnoliopsida</taxon>
        <taxon>eudicotyledons</taxon>
        <taxon>Gunneridae</taxon>
        <taxon>Pentapetalae</taxon>
        <taxon>rosids</taxon>
        <taxon>malvids</taxon>
        <taxon>Malvales</taxon>
        <taxon>Malvaceae</taxon>
        <taxon>Grewioideae</taxon>
        <taxon>Apeibeae</taxon>
        <taxon>Corchorus</taxon>
    </lineage>
</organism>
<dbReference type="EMBL" id="AWUE01018920">
    <property type="protein sequence ID" value="OMO77503.1"/>
    <property type="molecule type" value="Genomic_DNA"/>
</dbReference>
<accession>A0A1R3I4J7</accession>